<dbReference type="AlphaFoldDB" id="E6XF46"/>
<evidence type="ECO:0000313" key="4">
    <source>
        <dbReference type="Proteomes" id="UP000008634"/>
    </source>
</evidence>
<keyword evidence="2" id="KW-0732">Signal</keyword>
<dbReference type="OrthoDB" id="9808753at2"/>
<reference evidence="3 4" key="1">
    <citation type="journal article" date="2010" name="Stand. Genomic Sci.">
        <title>Complete genome sequence of Cellulophaga algicola type strain (IC166).</title>
        <authorList>
            <person name="Abt B."/>
            <person name="Lu M."/>
            <person name="Misra M."/>
            <person name="Han C."/>
            <person name="Nolan M."/>
            <person name="Lucas S."/>
            <person name="Hammon N."/>
            <person name="Deshpande S."/>
            <person name="Cheng J.F."/>
            <person name="Tapia R."/>
            <person name="Goodwin L."/>
            <person name="Pitluck S."/>
            <person name="Liolios K."/>
            <person name="Pagani I."/>
            <person name="Ivanova N."/>
            <person name="Mavromatis K."/>
            <person name="Ovchinikova G."/>
            <person name="Pati A."/>
            <person name="Chen A."/>
            <person name="Palaniappan K."/>
            <person name="Land M."/>
            <person name="Hauser L."/>
            <person name="Chang Y.J."/>
            <person name="Jeffries C.D."/>
            <person name="Detter J.C."/>
            <person name="Brambilla E."/>
            <person name="Rohde M."/>
            <person name="Tindall B.J."/>
            <person name="Goker M."/>
            <person name="Woyke T."/>
            <person name="Bristow J."/>
            <person name="Eisen J.A."/>
            <person name="Markowitz V."/>
            <person name="Hugenholtz P."/>
            <person name="Kyrpides N.C."/>
            <person name="Klenk H.P."/>
            <person name="Lapidus A."/>
        </authorList>
    </citation>
    <scope>NUCLEOTIDE SEQUENCE [LARGE SCALE GENOMIC DNA]</scope>
    <source>
        <strain evidence="4">DSM 14237 / IC166 / ACAM 630</strain>
    </source>
</reference>
<sequence length="229" mass="25522">MKKIILSILLIGISIGVSAQNIFPLNGNVGVGTANPTSKLQVNEGDVTIYGLNTSRYLRFTQDNLQGAFLNYDGANNILNIGVNNVNTTDVSNDINAISIARLNGNVGIGTINPDMKLTVKGNIHAEEVKIDLNVPAPDYVFKEDYKLRSIEDLENYIKENSHLPEIPSAKEFEENGVMQGEMDMNLLKKIEELTLYIIQQEKKINALEALDSKYIELEKRLEKLENKN</sequence>
<dbReference type="eggNOG" id="COG1044">
    <property type="taxonomic scope" value="Bacteria"/>
</dbReference>
<evidence type="ECO:0000256" key="2">
    <source>
        <dbReference type="SAM" id="SignalP"/>
    </source>
</evidence>
<evidence type="ECO:0008006" key="5">
    <source>
        <dbReference type="Google" id="ProtNLM"/>
    </source>
</evidence>
<protein>
    <recommendedName>
        <fullName evidence="5">Secreted protein</fullName>
    </recommendedName>
</protein>
<feature type="signal peptide" evidence="2">
    <location>
        <begin position="1"/>
        <end position="19"/>
    </location>
</feature>
<name>E6XF46_CELAD</name>
<evidence type="ECO:0000313" key="3">
    <source>
        <dbReference type="EMBL" id="ADV50282.1"/>
    </source>
</evidence>
<dbReference type="STRING" id="688270.Celal_3007"/>
<proteinExistence type="predicted"/>
<accession>E6XF46</accession>
<keyword evidence="4" id="KW-1185">Reference proteome</keyword>
<organism evidence="3 4">
    <name type="scientific">Cellulophaga algicola (strain DSM 14237 / IC166 / ACAM 630)</name>
    <dbReference type="NCBI Taxonomy" id="688270"/>
    <lineage>
        <taxon>Bacteria</taxon>
        <taxon>Pseudomonadati</taxon>
        <taxon>Bacteroidota</taxon>
        <taxon>Flavobacteriia</taxon>
        <taxon>Flavobacteriales</taxon>
        <taxon>Flavobacteriaceae</taxon>
        <taxon>Cellulophaga</taxon>
    </lineage>
</organism>
<dbReference type="Proteomes" id="UP000008634">
    <property type="component" value="Chromosome"/>
</dbReference>
<gene>
    <name evidence="3" type="ordered locus">Celal_3007</name>
</gene>
<feature type="chain" id="PRO_5005674519" description="Secreted protein" evidence="2">
    <location>
        <begin position="20"/>
        <end position="229"/>
    </location>
</feature>
<dbReference type="HOGENOM" id="CLU_044440_3_0_10"/>
<dbReference type="RefSeq" id="WP_013551745.1">
    <property type="nucleotide sequence ID" value="NC_014934.1"/>
</dbReference>
<keyword evidence="1" id="KW-0175">Coiled coil</keyword>
<feature type="coiled-coil region" evidence="1">
    <location>
        <begin position="191"/>
        <end position="228"/>
    </location>
</feature>
<dbReference type="KEGG" id="cao:Celal_3007"/>
<evidence type="ECO:0000256" key="1">
    <source>
        <dbReference type="SAM" id="Coils"/>
    </source>
</evidence>
<dbReference type="EMBL" id="CP002453">
    <property type="protein sequence ID" value="ADV50282.1"/>
    <property type="molecule type" value="Genomic_DNA"/>
</dbReference>